<gene>
    <name evidence="2" type="ORF">HW932_15755</name>
</gene>
<dbReference type="InterPro" id="IPR036514">
    <property type="entry name" value="SGNH_hydro_sf"/>
</dbReference>
<dbReference type="InterPro" id="IPR051532">
    <property type="entry name" value="Ester_Hydrolysis_Enzymes"/>
</dbReference>
<dbReference type="InterPro" id="IPR013830">
    <property type="entry name" value="SGNH_hydro"/>
</dbReference>
<dbReference type="SUPFAM" id="SSF52266">
    <property type="entry name" value="SGNH hydrolase"/>
    <property type="match status" value="1"/>
</dbReference>
<dbReference type="Proteomes" id="UP000592294">
    <property type="component" value="Unassembled WGS sequence"/>
</dbReference>
<keyword evidence="3" id="KW-1185">Reference proteome</keyword>
<comment type="caution">
    <text evidence="2">The sequence shown here is derived from an EMBL/GenBank/DDBJ whole genome shotgun (WGS) entry which is preliminary data.</text>
</comment>
<dbReference type="GO" id="GO:0004622">
    <property type="term" value="F:phosphatidylcholine lysophospholipase activity"/>
    <property type="evidence" value="ECO:0007669"/>
    <property type="project" value="TreeGrafter"/>
</dbReference>
<dbReference type="Gene3D" id="3.40.50.1110">
    <property type="entry name" value="SGNH hydrolase"/>
    <property type="match status" value="1"/>
</dbReference>
<name>A0A850R7P6_9GAMM</name>
<evidence type="ECO:0000313" key="2">
    <source>
        <dbReference type="EMBL" id="NVZ10719.1"/>
    </source>
</evidence>
<evidence type="ECO:0000313" key="3">
    <source>
        <dbReference type="Proteomes" id="UP000592294"/>
    </source>
</evidence>
<dbReference type="PANTHER" id="PTHR30383">
    <property type="entry name" value="THIOESTERASE 1/PROTEASE 1/LYSOPHOSPHOLIPASE L1"/>
    <property type="match status" value="1"/>
</dbReference>
<reference evidence="2 3" key="1">
    <citation type="submission" date="2020-06" db="EMBL/GenBank/DDBJ databases">
        <title>Whole-genome sequence of Allochromatium humboldtianum DSM 21881, type strain.</title>
        <authorList>
            <person name="Kyndt J.A."/>
            <person name="Meyer T.E."/>
        </authorList>
    </citation>
    <scope>NUCLEOTIDE SEQUENCE [LARGE SCALE GENOMIC DNA]</scope>
    <source>
        <strain evidence="2 3">DSM 21881</strain>
    </source>
</reference>
<organism evidence="2 3">
    <name type="scientific">Allochromatium humboldtianum</name>
    <dbReference type="NCBI Taxonomy" id="504901"/>
    <lineage>
        <taxon>Bacteria</taxon>
        <taxon>Pseudomonadati</taxon>
        <taxon>Pseudomonadota</taxon>
        <taxon>Gammaproteobacteria</taxon>
        <taxon>Chromatiales</taxon>
        <taxon>Chromatiaceae</taxon>
        <taxon>Allochromatium</taxon>
    </lineage>
</organism>
<dbReference type="AlphaFoldDB" id="A0A850R7P6"/>
<feature type="domain" description="SGNH hydrolase-type esterase" evidence="1">
    <location>
        <begin position="31"/>
        <end position="182"/>
    </location>
</feature>
<dbReference type="PANTHER" id="PTHR30383:SF24">
    <property type="entry name" value="THIOESTERASE 1_PROTEASE 1_LYSOPHOSPHOLIPASE L1"/>
    <property type="match status" value="1"/>
</dbReference>
<dbReference type="EMBL" id="JABZEO010000011">
    <property type="protein sequence ID" value="NVZ10719.1"/>
    <property type="molecule type" value="Genomic_DNA"/>
</dbReference>
<evidence type="ECO:0000259" key="1">
    <source>
        <dbReference type="Pfam" id="PF13472"/>
    </source>
</evidence>
<dbReference type="Pfam" id="PF13472">
    <property type="entry name" value="Lipase_GDSL_2"/>
    <property type="match status" value="1"/>
</dbReference>
<proteinExistence type="predicted"/>
<accession>A0A850R7P6</accession>
<protein>
    <submittedName>
        <fullName evidence="2">Arylesterase</fullName>
    </submittedName>
</protein>
<dbReference type="CDD" id="cd01822">
    <property type="entry name" value="Lysophospholipase_L1_like"/>
    <property type="match status" value="1"/>
</dbReference>
<sequence length="197" mass="21180">MPLIILLLALVLAGCEQPRLTPIPPDGTLLAFGDSLTQGVGADPDDSYPAVLARLSGRTVINAGVSGEVTEEGRARFGALIAQEQPDLVLLLEGGNDILRNLDPAQTQSNLAAMIEQAQAQDIAVVLIGVPRKALFSDAAPFYRELAETYQLVFVEELIADLLRTPAYKADPIHFNREGYRALAEALHEVLIREGAL</sequence>